<keyword evidence="1" id="KW-1133">Transmembrane helix</keyword>
<name>A0A9D1V5B9_9FIRM</name>
<proteinExistence type="predicted"/>
<reference evidence="2" key="1">
    <citation type="journal article" date="2021" name="PeerJ">
        <title>Extensive microbial diversity within the chicken gut microbiome revealed by metagenomics and culture.</title>
        <authorList>
            <person name="Gilroy R."/>
            <person name="Ravi A."/>
            <person name="Getino M."/>
            <person name="Pursley I."/>
            <person name="Horton D.L."/>
            <person name="Alikhan N.F."/>
            <person name="Baker D."/>
            <person name="Gharbi K."/>
            <person name="Hall N."/>
            <person name="Watson M."/>
            <person name="Adriaenssens E.M."/>
            <person name="Foster-Nyarko E."/>
            <person name="Jarju S."/>
            <person name="Secka A."/>
            <person name="Antonio M."/>
            <person name="Oren A."/>
            <person name="Chaudhuri R.R."/>
            <person name="La Ragione R."/>
            <person name="Hildebrand F."/>
            <person name="Pallen M.J."/>
        </authorList>
    </citation>
    <scope>NUCLEOTIDE SEQUENCE</scope>
    <source>
        <strain evidence="2">2239</strain>
    </source>
</reference>
<dbReference type="Proteomes" id="UP000824193">
    <property type="component" value="Unassembled WGS sequence"/>
</dbReference>
<reference evidence="2" key="2">
    <citation type="submission" date="2021-04" db="EMBL/GenBank/DDBJ databases">
        <authorList>
            <person name="Gilroy R."/>
        </authorList>
    </citation>
    <scope>NUCLEOTIDE SEQUENCE</scope>
    <source>
        <strain evidence="2">2239</strain>
    </source>
</reference>
<comment type="caution">
    <text evidence="2">The sequence shown here is derived from an EMBL/GenBank/DDBJ whole genome shotgun (WGS) entry which is preliminary data.</text>
</comment>
<sequence length="146" mass="16849">MQRLGFKTKKNKFELHEALLAHREETLPGGWKVTVESEPYYKKERPTVLELKKGLYAPWFDIECEDGHLHLTFHESWLLRWIIWAAAALALAGMTAARILAPNTGASILPGVIALALLLWDFTRERRVLAALSRFVREKILEEREQ</sequence>
<evidence type="ECO:0000256" key="1">
    <source>
        <dbReference type="SAM" id="Phobius"/>
    </source>
</evidence>
<evidence type="ECO:0000313" key="2">
    <source>
        <dbReference type="EMBL" id="HIX06377.1"/>
    </source>
</evidence>
<organism evidence="2 3">
    <name type="scientific">Candidatus Allofournierella pullicola</name>
    <dbReference type="NCBI Taxonomy" id="2838596"/>
    <lineage>
        <taxon>Bacteria</taxon>
        <taxon>Bacillati</taxon>
        <taxon>Bacillota</taxon>
        <taxon>Clostridia</taxon>
        <taxon>Eubacteriales</taxon>
        <taxon>Oscillospiraceae</taxon>
        <taxon>Allofournierella</taxon>
    </lineage>
</organism>
<evidence type="ECO:0000313" key="3">
    <source>
        <dbReference type="Proteomes" id="UP000824193"/>
    </source>
</evidence>
<dbReference type="EMBL" id="DXFW01000034">
    <property type="protein sequence ID" value="HIX06377.1"/>
    <property type="molecule type" value="Genomic_DNA"/>
</dbReference>
<gene>
    <name evidence="2" type="ORF">H9865_09845</name>
</gene>
<dbReference type="AlphaFoldDB" id="A0A9D1V5B9"/>
<feature type="transmembrane region" description="Helical" evidence="1">
    <location>
        <begin position="106"/>
        <end position="123"/>
    </location>
</feature>
<keyword evidence="1" id="KW-0812">Transmembrane</keyword>
<keyword evidence="1" id="KW-0472">Membrane</keyword>
<feature type="transmembrane region" description="Helical" evidence="1">
    <location>
        <begin position="78"/>
        <end position="100"/>
    </location>
</feature>
<accession>A0A9D1V5B9</accession>
<protein>
    <submittedName>
        <fullName evidence="2">Uncharacterized protein</fullName>
    </submittedName>
</protein>